<dbReference type="InterPro" id="IPR000488">
    <property type="entry name" value="Death_dom"/>
</dbReference>
<keyword evidence="1" id="KW-0217">Developmental protein</keyword>
<feature type="domain" description="ZU5" evidence="4">
    <location>
        <begin position="467"/>
        <end position="572"/>
    </location>
</feature>
<dbReference type="InterPro" id="IPR000906">
    <property type="entry name" value="ZU5_dom"/>
</dbReference>
<evidence type="ECO:0000256" key="1">
    <source>
        <dbReference type="RuleBase" id="RU367033"/>
    </source>
</evidence>
<dbReference type="GO" id="GO:0005042">
    <property type="term" value="F:netrin receptor activity"/>
    <property type="evidence" value="ECO:0007669"/>
    <property type="project" value="UniProtKB-UniRule"/>
</dbReference>
<dbReference type="RefSeq" id="XP_011666561.2">
    <property type="nucleotide sequence ID" value="XM_011668259.2"/>
</dbReference>
<keyword evidence="1" id="KW-0675">Receptor</keyword>
<dbReference type="GO" id="GO:0005886">
    <property type="term" value="C:plasma membrane"/>
    <property type="evidence" value="ECO:0007669"/>
    <property type="project" value="UniProtKB-SubCell"/>
</dbReference>
<organism evidence="5 6">
    <name type="scientific">Strongylocentrotus purpuratus</name>
    <name type="common">Purple sea urchin</name>
    <dbReference type="NCBI Taxonomy" id="7668"/>
    <lineage>
        <taxon>Eukaryota</taxon>
        <taxon>Metazoa</taxon>
        <taxon>Echinodermata</taxon>
        <taxon>Eleutherozoa</taxon>
        <taxon>Echinozoa</taxon>
        <taxon>Echinoidea</taxon>
        <taxon>Euechinoidea</taxon>
        <taxon>Echinacea</taxon>
        <taxon>Camarodonta</taxon>
        <taxon>Echinidea</taxon>
        <taxon>Strongylocentrotidae</taxon>
        <taxon>Strongylocentrotus</taxon>
    </lineage>
</organism>
<dbReference type="Pfam" id="PF00791">
    <property type="entry name" value="ZU5"/>
    <property type="match status" value="1"/>
</dbReference>
<dbReference type="PANTHER" id="PTHR12582">
    <property type="entry name" value="NETRIN RECEPTOR UNC5"/>
    <property type="match status" value="1"/>
</dbReference>
<dbReference type="Gene3D" id="1.10.533.10">
    <property type="entry name" value="Death Domain, Fas"/>
    <property type="match status" value="1"/>
</dbReference>
<feature type="compositionally biased region" description="Basic and acidic residues" evidence="2">
    <location>
        <begin position="375"/>
        <end position="393"/>
    </location>
</feature>
<reference evidence="5" key="2">
    <citation type="submission" date="2021-01" db="UniProtKB">
        <authorList>
            <consortium name="EnsemblMetazoa"/>
        </authorList>
    </citation>
    <scope>IDENTIFICATION</scope>
</reference>
<dbReference type="OMA" id="HSALPRY"/>
<dbReference type="AlphaFoldDB" id="A0A7M7HJZ3"/>
<dbReference type="InterPro" id="IPR011029">
    <property type="entry name" value="DEATH-like_dom_sf"/>
</dbReference>
<dbReference type="PROSITE" id="PS51145">
    <property type="entry name" value="ZU5"/>
    <property type="match status" value="1"/>
</dbReference>
<feature type="domain" description="Death" evidence="3">
    <location>
        <begin position="798"/>
        <end position="861"/>
    </location>
</feature>
<comment type="subcellular location">
    <subcellularLocation>
        <location evidence="1">Cell membrane</location>
        <topology evidence="1">Single-pass type I membrane protein</topology>
    </subcellularLocation>
</comment>
<feature type="compositionally biased region" description="Basic and acidic residues" evidence="2">
    <location>
        <begin position="280"/>
        <end position="299"/>
    </location>
</feature>
<dbReference type="InterPro" id="IPR037936">
    <property type="entry name" value="UNC5A-D"/>
</dbReference>
<dbReference type="PROSITE" id="PS50017">
    <property type="entry name" value="DEATH_DOMAIN"/>
    <property type="match status" value="1"/>
</dbReference>
<feature type="region of interest" description="Disordered" evidence="2">
    <location>
        <begin position="280"/>
        <end position="345"/>
    </location>
</feature>
<keyword evidence="6" id="KW-1185">Reference proteome</keyword>
<dbReference type="Proteomes" id="UP000007110">
    <property type="component" value="Unassembled WGS sequence"/>
</dbReference>
<feature type="region of interest" description="Disordered" evidence="2">
    <location>
        <begin position="759"/>
        <end position="778"/>
    </location>
</feature>
<dbReference type="SUPFAM" id="SSF47986">
    <property type="entry name" value="DEATH domain"/>
    <property type="match status" value="1"/>
</dbReference>
<feature type="compositionally biased region" description="Basic and acidic residues" evidence="2">
    <location>
        <begin position="309"/>
        <end position="327"/>
    </location>
</feature>
<feature type="compositionally biased region" description="Polar residues" evidence="2">
    <location>
        <begin position="332"/>
        <end position="341"/>
    </location>
</feature>
<dbReference type="CDD" id="cd01670">
    <property type="entry name" value="Death"/>
    <property type="match status" value="1"/>
</dbReference>
<evidence type="ECO:0000313" key="5">
    <source>
        <dbReference type="EnsemblMetazoa" id="XP_011666561"/>
    </source>
</evidence>
<evidence type="ECO:0000259" key="3">
    <source>
        <dbReference type="PROSITE" id="PS50017"/>
    </source>
</evidence>
<protein>
    <recommendedName>
        <fullName evidence="1">Netrin receptor UNC5</fullName>
    </recommendedName>
</protein>
<dbReference type="Gene3D" id="2.60.220.30">
    <property type="match status" value="1"/>
</dbReference>
<name>A0A7M7HJZ3_STRPU</name>
<evidence type="ECO:0000313" key="6">
    <source>
        <dbReference type="Proteomes" id="UP000007110"/>
    </source>
</evidence>
<dbReference type="GeneID" id="100892972"/>
<evidence type="ECO:0000259" key="4">
    <source>
        <dbReference type="PROSITE" id="PS51145"/>
    </source>
</evidence>
<reference evidence="6" key="1">
    <citation type="submission" date="2015-02" db="EMBL/GenBank/DDBJ databases">
        <title>Genome sequencing for Strongylocentrotus purpuratus.</title>
        <authorList>
            <person name="Murali S."/>
            <person name="Liu Y."/>
            <person name="Vee V."/>
            <person name="English A."/>
            <person name="Wang M."/>
            <person name="Skinner E."/>
            <person name="Han Y."/>
            <person name="Muzny D.M."/>
            <person name="Worley K.C."/>
            <person name="Gibbs R.A."/>
        </authorList>
    </citation>
    <scope>NUCLEOTIDE SEQUENCE</scope>
</reference>
<proteinExistence type="inferred from homology"/>
<dbReference type="EnsemblMetazoa" id="XM_011668259">
    <property type="protein sequence ID" value="XP_011666561"/>
    <property type="gene ID" value="LOC100892972"/>
</dbReference>
<dbReference type="OrthoDB" id="10336484at2759"/>
<comment type="function">
    <text evidence="1">Receptor for netrin required for axon guidance. Mediates axon repulsion of neuronal growth cones in the developing nervous system upon ligand binding.</text>
</comment>
<feature type="region of interest" description="Disordered" evidence="2">
    <location>
        <begin position="362"/>
        <end position="449"/>
    </location>
</feature>
<comment type="similarity">
    <text evidence="1">Belongs to the unc-5 family.</text>
</comment>
<keyword evidence="1" id="KW-0393">Immunoglobulin domain</keyword>
<sequence>MAKAVEHGIKKVNEIYDQGDLMCELNRTNILTRQTDDGGQAYGKINVVKGMQWHPIKIPQDVLLEKCKLLGSDQIVGVVSGKRLSVYDIHGHHVRLIDVKKKGRVKTVENINALAVITDKILVAESQRYNNLIHVVEYPTGEAVMSLSIDQKITGIIPIKTGLVLVRTKEKIQAVDYAHYPRVDTTEVITYGRTLVNMCVKGGNDELYVMFVKGVTSKILEIHVLDDKYQELHRTKITHTTSILSLRAVYTSQGPGYLVIQMGSTILTFKCSFGHRKGLAKESELKSPTKKKFYAERKLPPPPASPKPDTGKENTGESHTEKDKDDAESTEAAPNTPTAKTKSLEFGPVLFDSKAIKTNEKEKRYVNKTPGDAGASEKTEFGKEKSHPAENRKPNPSSPNPTRSNKQNVTTPQTPHEKQEVSSTPKDTIKGKRTVAGAAQIGGKPDKIQRDSNAAYEMSDEPHNTSFFESSYIGEEGGVIKSNKYGFSLLIPPGAIAKGQRKRIGVGLSREAPASGASAGGVSISPVICSEPSGLELEKPARINLQHCLSSWSNDTHVNVHELVDDAQRRDRGVNDKGAKCSIGKNGEVTLDVTRLGRYALTAMGSQVYKKLVCRPFIPKKMPTTKKPIINVLIYDLTDGMKKMMMEEIENESPYPVIPAHIGKNFIFNLNGQDAPEIVLTCHAFGYMEVKSLSASELIEFKSNSVDFQVDCSDGRAQDITIELSFGNKKIDMICHVDIPCGVQAPPNTTLRSQAMDNVYSRPSKPSPSSDVDRQSDVPSQVLHEIAGEVPHNYYIPLGLKLGLEKAKLDSILVSCANDSEEATYRAMEAWKNRIGVDNREKLKDILGASDLKRIAEKFLN</sequence>
<evidence type="ECO:0000256" key="2">
    <source>
        <dbReference type="SAM" id="MobiDB-lite"/>
    </source>
</evidence>
<dbReference type="SMART" id="SM00218">
    <property type="entry name" value="ZU5"/>
    <property type="match status" value="1"/>
</dbReference>
<dbReference type="InParanoid" id="A0A7M7HJZ3"/>
<dbReference type="PANTHER" id="PTHR12582:SF41">
    <property type="entry name" value="UNC5C-LIKE PROTEIN"/>
    <property type="match status" value="1"/>
</dbReference>
<accession>A0A7M7HJZ3</accession>